<dbReference type="EMBL" id="CP104972">
    <property type="protein sequence ID" value="UXN58610.1"/>
    <property type="molecule type" value="Genomic_DNA"/>
</dbReference>
<dbReference type="Proteomes" id="UP001061991">
    <property type="component" value="Plasmid p_unnamed1"/>
</dbReference>
<sequence length="119" mass="12917">METYVFHRHGVFEMDADRDRKFGTGHPVSDVRSTHGAMPSNLNVSGHSGMLPEHAAASANEVHSINLLLRAIVIGAQANVQWLKSSQPNLEAAQRTSARLLAQIQNLCEMVDGLGSDQT</sequence>
<evidence type="ECO:0000313" key="1">
    <source>
        <dbReference type="EMBL" id="UXN58610.1"/>
    </source>
</evidence>
<keyword evidence="1" id="KW-0614">Plasmid</keyword>
<evidence type="ECO:0000313" key="2">
    <source>
        <dbReference type="Proteomes" id="UP001061991"/>
    </source>
</evidence>
<organism evidence="1 2">
    <name type="scientific">Phyllobacterium zundukense</name>
    <dbReference type="NCBI Taxonomy" id="1867719"/>
    <lineage>
        <taxon>Bacteria</taxon>
        <taxon>Pseudomonadati</taxon>
        <taxon>Pseudomonadota</taxon>
        <taxon>Alphaproteobacteria</taxon>
        <taxon>Hyphomicrobiales</taxon>
        <taxon>Phyllobacteriaceae</taxon>
        <taxon>Phyllobacterium</taxon>
    </lineage>
</organism>
<gene>
    <name evidence="1" type="ORF">N8E88_11450</name>
</gene>
<geneLocation type="plasmid" evidence="1 2">
    <name>p_unnamed1</name>
</geneLocation>
<keyword evidence="2" id="KW-1185">Reference proteome</keyword>
<reference evidence="1" key="1">
    <citation type="submission" date="2022-09" db="EMBL/GenBank/DDBJ databases">
        <title>Interaction between co-microsymbionts with complementary sets of symbiotic genes in legume-rhizobium systems.</title>
        <authorList>
            <person name="Safronova V."/>
            <person name="Sazanova A."/>
            <person name="Afonin A."/>
            <person name="Chirak E."/>
        </authorList>
    </citation>
    <scope>NUCLEOTIDE SEQUENCE</scope>
    <source>
        <strain evidence="1">A18/3m</strain>
    </source>
</reference>
<protein>
    <submittedName>
        <fullName evidence="1">Uncharacterized protein</fullName>
    </submittedName>
</protein>
<name>A0ACD4CYD2_9HYPH</name>
<accession>A0ACD4CYD2</accession>
<proteinExistence type="predicted"/>